<evidence type="ECO:0000313" key="6">
    <source>
        <dbReference type="Proteomes" id="UP000030689"/>
    </source>
</evidence>
<dbReference type="InterPro" id="IPR003822">
    <property type="entry name" value="PAH"/>
</dbReference>
<sequence length="353" mass="41642">MRSCKRRRVNHERDDYYQTRTDFSKEEIQRSCEFLQKLRNLDDDQRIFNQCLDAMKSYKSGSITFVDLRDRVVSILRNRDGLLEEFRQLLSDSSSSSSSRESNSIKEKKPDLQRTVDFLNKLEALGDKSVHRAFFDALWFSGDNEALVEKLDVIFHDHKSLKEEFVTFLIDSRLLKPKRVLEAAAKPKPITEDTQEVNAEGEELNPSYDIRPEADQEEYSCSSDAQRRELNGKYVSIGKYDPEKVVKKKSRPPRDVDMNEFEDKCMHQGMFLHILPSVINYGEGRGLFSTKPPVRFKDFLRWYYGEDRKVPEIFKTQPRLGVQGILSELERLQEEMKEKRETRNRRIYERVNK</sequence>
<evidence type="ECO:0000256" key="1">
    <source>
        <dbReference type="ARBA" id="ARBA00004123"/>
    </source>
</evidence>
<dbReference type="KEGG" id="eus:EUTSA_v10021946mg"/>
<dbReference type="SUPFAM" id="SSF47762">
    <property type="entry name" value="PAH2 domain"/>
    <property type="match status" value="2"/>
</dbReference>
<keyword evidence="6" id="KW-1185">Reference proteome</keyword>
<gene>
    <name evidence="5" type="ORF">EUTSA_v10021946mg</name>
</gene>
<dbReference type="Gramene" id="ESQ47560">
    <property type="protein sequence ID" value="ESQ47560"/>
    <property type="gene ID" value="EUTSA_v10021946mg"/>
</dbReference>
<dbReference type="GO" id="GO:0006355">
    <property type="term" value="P:regulation of DNA-templated transcription"/>
    <property type="evidence" value="ECO:0007669"/>
    <property type="project" value="InterPro"/>
</dbReference>
<dbReference type="Pfam" id="PF02671">
    <property type="entry name" value="PAH"/>
    <property type="match status" value="1"/>
</dbReference>
<dbReference type="OMA" id="RYLSGYI"/>
<proteinExistence type="predicted"/>
<dbReference type="GO" id="GO:0005634">
    <property type="term" value="C:nucleus"/>
    <property type="evidence" value="ECO:0007669"/>
    <property type="project" value="UniProtKB-SubCell"/>
</dbReference>
<dbReference type="Proteomes" id="UP000030689">
    <property type="component" value="Unassembled WGS sequence"/>
</dbReference>
<evidence type="ECO:0000256" key="4">
    <source>
        <dbReference type="SAM" id="Coils"/>
    </source>
</evidence>
<dbReference type="InterPro" id="IPR036600">
    <property type="entry name" value="PAH_sf"/>
</dbReference>
<evidence type="ECO:0000313" key="5">
    <source>
        <dbReference type="EMBL" id="ESQ47560.1"/>
    </source>
</evidence>
<feature type="coiled-coil region" evidence="4">
    <location>
        <begin position="322"/>
        <end position="349"/>
    </location>
</feature>
<evidence type="ECO:0000256" key="2">
    <source>
        <dbReference type="ARBA" id="ARBA00023242"/>
    </source>
</evidence>
<dbReference type="PROSITE" id="PS51477">
    <property type="entry name" value="PAH"/>
    <property type="match status" value="2"/>
</dbReference>
<protein>
    <recommendedName>
        <fullName evidence="7">Histone deacetylase interacting domain-containing protein</fullName>
    </recommendedName>
</protein>
<evidence type="ECO:0000256" key="3">
    <source>
        <dbReference type="PROSITE-ProRule" id="PRU00810"/>
    </source>
</evidence>
<dbReference type="EMBL" id="KI517408">
    <property type="protein sequence ID" value="ESQ47560.1"/>
    <property type="molecule type" value="Genomic_DNA"/>
</dbReference>
<organism evidence="5 6">
    <name type="scientific">Eutrema salsugineum</name>
    <name type="common">Saltwater cress</name>
    <name type="synonym">Sisymbrium salsugineum</name>
    <dbReference type="NCBI Taxonomy" id="72664"/>
    <lineage>
        <taxon>Eukaryota</taxon>
        <taxon>Viridiplantae</taxon>
        <taxon>Streptophyta</taxon>
        <taxon>Embryophyta</taxon>
        <taxon>Tracheophyta</taxon>
        <taxon>Spermatophyta</taxon>
        <taxon>Magnoliopsida</taxon>
        <taxon>eudicotyledons</taxon>
        <taxon>Gunneridae</taxon>
        <taxon>Pentapetalae</taxon>
        <taxon>rosids</taxon>
        <taxon>malvids</taxon>
        <taxon>Brassicales</taxon>
        <taxon>Brassicaceae</taxon>
        <taxon>Eutremeae</taxon>
        <taxon>Eutrema</taxon>
    </lineage>
</organism>
<dbReference type="AlphaFoldDB" id="V4LAX8"/>
<keyword evidence="2 3" id="KW-0539">Nucleus</keyword>
<name>V4LAX8_EUTSA</name>
<dbReference type="Gene3D" id="1.20.1160.11">
    <property type="entry name" value="Paired amphipathic helix"/>
    <property type="match status" value="1"/>
</dbReference>
<evidence type="ECO:0008006" key="7">
    <source>
        <dbReference type="Google" id="ProtNLM"/>
    </source>
</evidence>
<keyword evidence="4" id="KW-0175">Coiled coil</keyword>
<comment type="subcellular location">
    <subcellularLocation>
        <location evidence="1 3">Nucleus</location>
    </subcellularLocation>
</comment>
<accession>V4LAX8</accession>
<reference evidence="5 6" key="1">
    <citation type="journal article" date="2013" name="Front. Plant Sci.">
        <title>The Reference Genome of the Halophytic Plant Eutrema salsugineum.</title>
        <authorList>
            <person name="Yang R."/>
            <person name="Jarvis D.E."/>
            <person name="Chen H."/>
            <person name="Beilstein M.A."/>
            <person name="Grimwood J."/>
            <person name="Jenkins J."/>
            <person name="Shu S."/>
            <person name="Prochnik S."/>
            <person name="Xin M."/>
            <person name="Ma C."/>
            <person name="Schmutz J."/>
            <person name="Wing R.A."/>
            <person name="Mitchell-Olds T."/>
            <person name="Schumaker K.S."/>
            <person name="Wang X."/>
        </authorList>
    </citation>
    <scope>NUCLEOTIDE SEQUENCE [LARGE SCALE GENOMIC DNA]</scope>
</reference>